<evidence type="ECO:0000313" key="2">
    <source>
        <dbReference type="EMBL" id="SDE06536.1"/>
    </source>
</evidence>
<evidence type="ECO:0000313" key="3">
    <source>
        <dbReference type="Proteomes" id="UP000198748"/>
    </source>
</evidence>
<reference evidence="3" key="1">
    <citation type="submission" date="2016-10" db="EMBL/GenBank/DDBJ databases">
        <authorList>
            <person name="Varghese N."/>
            <person name="Submissions S."/>
        </authorList>
    </citation>
    <scope>NUCLEOTIDE SEQUENCE [LARGE SCALE GENOMIC DNA]</scope>
    <source>
        <strain evidence="3">DSM 25329</strain>
    </source>
</reference>
<keyword evidence="3" id="KW-1185">Reference proteome</keyword>
<feature type="chain" id="PRO_5011735349" description="Outer membrane protein beta-barrel domain-containing protein" evidence="1">
    <location>
        <begin position="22"/>
        <end position="247"/>
    </location>
</feature>
<dbReference type="OrthoDB" id="935266at2"/>
<dbReference type="RefSeq" id="WP_090147492.1">
    <property type="nucleotide sequence ID" value="NZ_FNAN01000003.1"/>
</dbReference>
<dbReference type="Proteomes" id="UP000198748">
    <property type="component" value="Unassembled WGS sequence"/>
</dbReference>
<dbReference type="STRING" id="659014.SAMN04487996_103246"/>
<protein>
    <recommendedName>
        <fullName evidence="4">Outer membrane protein beta-barrel domain-containing protein</fullName>
    </recommendedName>
</protein>
<gene>
    <name evidence="2" type="ORF">SAMN04487996_103246</name>
</gene>
<evidence type="ECO:0008006" key="4">
    <source>
        <dbReference type="Google" id="ProtNLM"/>
    </source>
</evidence>
<feature type="signal peptide" evidence="1">
    <location>
        <begin position="1"/>
        <end position="21"/>
    </location>
</feature>
<dbReference type="AlphaFoldDB" id="A0A1G6ZY27"/>
<proteinExistence type="predicted"/>
<evidence type="ECO:0000256" key="1">
    <source>
        <dbReference type="SAM" id="SignalP"/>
    </source>
</evidence>
<organism evidence="2 3">
    <name type="scientific">Dyadobacter soli</name>
    <dbReference type="NCBI Taxonomy" id="659014"/>
    <lineage>
        <taxon>Bacteria</taxon>
        <taxon>Pseudomonadati</taxon>
        <taxon>Bacteroidota</taxon>
        <taxon>Cytophagia</taxon>
        <taxon>Cytophagales</taxon>
        <taxon>Spirosomataceae</taxon>
        <taxon>Dyadobacter</taxon>
    </lineage>
</organism>
<keyword evidence="1" id="KW-0732">Signal</keyword>
<name>A0A1G6ZY27_9BACT</name>
<sequence length="247" mass="28018">MKHKLLISFLFSAFCMGTASAQTDSTVRIFKTGMAVYAEFGLLPNNKTLRDQLSRLQVKPFTSFMGNLVLARRTESQRWFSEARIIIMNSTNYTSDRDTRKAYLNGLGIGTDGGPKLVNNARWNVMIPLGADFMVYRMNIKSNASVSAQQLLNNPSAYQAVKLYTANINLHGGIGVDYKMDFLPKIHEKVYLSGKLTYHQPILGRRKWKGDNVTVDDLSRLKVNQIYAQLGLVFFPRPHMKKWSGMH</sequence>
<dbReference type="EMBL" id="FNAN01000003">
    <property type="protein sequence ID" value="SDE06536.1"/>
    <property type="molecule type" value="Genomic_DNA"/>
</dbReference>
<accession>A0A1G6ZY27</accession>